<dbReference type="STRING" id="362413.RC62_2471"/>
<accession>A0A0Q0WND5</accession>
<dbReference type="AlphaFoldDB" id="A0A0Q0WND5"/>
<comment type="subcellular location">
    <subcellularLocation>
        <location evidence="1">Cell membrane</location>
        <topology evidence="1">Multi-pass membrane protein</topology>
    </subcellularLocation>
</comment>
<dbReference type="Pfam" id="PF04239">
    <property type="entry name" value="DUF421"/>
    <property type="match status" value="1"/>
</dbReference>
<evidence type="ECO:0000313" key="10">
    <source>
        <dbReference type="Proteomes" id="UP000050443"/>
    </source>
</evidence>
<feature type="transmembrane region" description="Helical" evidence="7">
    <location>
        <begin position="75"/>
        <end position="92"/>
    </location>
</feature>
<keyword evidence="5 7" id="KW-1133">Transmembrane helix</keyword>
<evidence type="ECO:0000256" key="3">
    <source>
        <dbReference type="ARBA" id="ARBA00022475"/>
    </source>
</evidence>
<dbReference type="PANTHER" id="PTHR34582">
    <property type="entry name" value="UPF0702 TRANSMEMBRANE PROTEIN YCAP"/>
    <property type="match status" value="1"/>
</dbReference>
<dbReference type="PANTHER" id="PTHR34582:SF6">
    <property type="entry name" value="UPF0702 TRANSMEMBRANE PROTEIN YCAP"/>
    <property type="match status" value="1"/>
</dbReference>
<feature type="domain" description="YetF C-terminal" evidence="8">
    <location>
        <begin position="98"/>
        <end position="174"/>
    </location>
</feature>
<evidence type="ECO:0000259" key="8">
    <source>
        <dbReference type="Pfam" id="PF04239"/>
    </source>
</evidence>
<dbReference type="PATRIC" id="fig|362413.3.peg.2415"/>
<keyword evidence="4 7" id="KW-0812">Transmembrane</keyword>
<organism evidence="9 10">
    <name type="scientific">Flavobacterium aquidurense</name>
    <dbReference type="NCBI Taxonomy" id="362413"/>
    <lineage>
        <taxon>Bacteria</taxon>
        <taxon>Pseudomonadati</taxon>
        <taxon>Bacteroidota</taxon>
        <taxon>Flavobacteriia</taxon>
        <taxon>Flavobacteriales</taxon>
        <taxon>Flavobacteriaceae</taxon>
        <taxon>Flavobacterium</taxon>
    </lineage>
</organism>
<evidence type="ECO:0000256" key="1">
    <source>
        <dbReference type="ARBA" id="ARBA00004651"/>
    </source>
</evidence>
<reference evidence="9 10" key="1">
    <citation type="submission" date="2014-09" db="EMBL/GenBank/DDBJ databases">
        <title>Genome sequence of Flavobacterium aquidurense RC62.</title>
        <authorList>
            <person name="Kim J.F."/>
            <person name="Kwak M.-J."/>
        </authorList>
    </citation>
    <scope>NUCLEOTIDE SEQUENCE [LARGE SCALE GENOMIC DNA]</scope>
    <source>
        <strain evidence="9 10">RC62</strain>
    </source>
</reference>
<evidence type="ECO:0000313" key="9">
    <source>
        <dbReference type="EMBL" id="KQB37305.1"/>
    </source>
</evidence>
<evidence type="ECO:0000256" key="5">
    <source>
        <dbReference type="ARBA" id="ARBA00022989"/>
    </source>
</evidence>
<keyword evidence="3" id="KW-1003">Cell membrane</keyword>
<dbReference type="InterPro" id="IPR007353">
    <property type="entry name" value="DUF421"/>
</dbReference>
<dbReference type="Gene3D" id="3.30.240.20">
    <property type="entry name" value="bsu07140 like domains"/>
    <property type="match status" value="1"/>
</dbReference>
<dbReference type="GO" id="GO:0005886">
    <property type="term" value="C:plasma membrane"/>
    <property type="evidence" value="ECO:0007669"/>
    <property type="project" value="UniProtKB-SubCell"/>
</dbReference>
<dbReference type="OrthoDB" id="6538282at2"/>
<protein>
    <submittedName>
        <fullName evidence="9">DUF421 domain containing protein</fullName>
    </submittedName>
</protein>
<evidence type="ECO:0000256" key="2">
    <source>
        <dbReference type="ARBA" id="ARBA00006448"/>
    </source>
</evidence>
<feature type="transmembrane region" description="Helical" evidence="7">
    <location>
        <begin position="50"/>
        <end position="69"/>
    </location>
</feature>
<dbReference type="InterPro" id="IPR023090">
    <property type="entry name" value="UPF0702_alpha/beta_dom_sf"/>
</dbReference>
<gene>
    <name evidence="9" type="ORF">RC62_2471</name>
</gene>
<dbReference type="RefSeq" id="WP_055098042.1">
    <property type="nucleotide sequence ID" value="NZ_JRLF01000015.1"/>
</dbReference>
<keyword evidence="6 7" id="KW-0472">Membrane</keyword>
<evidence type="ECO:0000256" key="7">
    <source>
        <dbReference type="SAM" id="Phobius"/>
    </source>
</evidence>
<evidence type="ECO:0000256" key="4">
    <source>
        <dbReference type="ARBA" id="ARBA00022692"/>
    </source>
</evidence>
<dbReference type="EMBL" id="JRLF01000015">
    <property type="protein sequence ID" value="KQB37305.1"/>
    <property type="molecule type" value="Genomic_DNA"/>
</dbReference>
<dbReference type="Proteomes" id="UP000050443">
    <property type="component" value="Unassembled WGS sequence"/>
</dbReference>
<comment type="similarity">
    <text evidence="2">Belongs to the UPF0702 family.</text>
</comment>
<evidence type="ECO:0000256" key="6">
    <source>
        <dbReference type="ARBA" id="ARBA00023136"/>
    </source>
</evidence>
<proteinExistence type="inferred from homology"/>
<comment type="caution">
    <text evidence="9">The sequence shown here is derived from an EMBL/GenBank/DDBJ whole genome shotgun (WGS) entry which is preliminary data.</text>
</comment>
<name>A0A0Q0WND5_9FLAO</name>
<feature type="transmembrane region" description="Helical" evidence="7">
    <location>
        <begin position="20"/>
        <end position="38"/>
    </location>
</feature>
<sequence length="230" mass="26019">MKEIFEWNRLFYNNLPANFALEVIFRSTVMFIILLLTLKLAGKRGVKQLSIFETVIIIALGSAAGDPMFYEDVGIVPAAIVFTVIIILYRSVTWLTGKSKKFEEFIEGKTECLINNGKFSIATFKKESLAQDEFFSELRIKSIEHLGQIKHAFIETSGEISVFFYEDQEVKFGLPILPGAFNKKSKIIENDGIHACTFCGHTEEQKSGTAKCEVCKKDEWVPAINTKRIT</sequence>